<dbReference type="Proteomes" id="UP000190274">
    <property type="component" value="Chromosome G"/>
</dbReference>
<feature type="compositionally biased region" description="Polar residues" evidence="1">
    <location>
        <begin position="229"/>
        <end position="242"/>
    </location>
</feature>
<dbReference type="GO" id="GO:0000307">
    <property type="term" value="C:cyclin-dependent protein kinase holoenzyme complex"/>
    <property type="evidence" value="ECO:0007669"/>
    <property type="project" value="TreeGrafter"/>
</dbReference>
<dbReference type="PANTHER" id="PTHR15615">
    <property type="match status" value="1"/>
</dbReference>
<keyword evidence="3" id="KW-1185">Reference proteome</keyword>
<dbReference type="Pfam" id="PF08613">
    <property type="entry name" value="Cyclin"/>
    <property type="match status" value="1"/>
</dbReference>
<dbReference type="STRING" id="1266660.A0A1G4JQX6"/>
<dbReference type="Gene3D" id="1.10.472.10">
    <property type="entry name" value="Cyclin-like"/>
    <property type="match status" value="1"/>
</dbReference>
<evidence type="ECO:0000313" key="2">
    <source>
        <dbReference type="EMBL" id="SCU93185.1"/>
    </source>
</evidence>
<dbReference type="GO" id="GO:0005634">
    <property type="term" value="C:nucleus"/>
    <property type="evidence" value="ECO:0007669"/>
    <property type="project" value="TreeGrafter"/>
</dbReference>
<dbReference type="OrthoDB" id="5304883at2759"/>
<evidence type="ECO:0000313" key="3">
    <source>
        <dbReference type="Proteomes" id="UP000190274"/>
    </source>
</evidence>
<proteinExistence type="predicted"/>
<dbReference type="PANTHER" id="PTHR15615:SF123">
    <property type="entry name" value="PHO85 CYCLIN-10-RELATED"/>
    <property type="match status" value="1"/>
</dbReference>
<dbReference type="AlphaFoldDB" id="A0A1G4JQX6"/>
<dbReference type="InterPro" id="IPR036915">
    <property type="entry name" value="Cyclin-like_sf"/>
</dbReference>
<dbReference type="GO" id="GO:0019901">
    <property type="term" value="F:protein kinase binding"/>
    <property type="evidence" value="ECO:0007669"/>
    <property type="project" value="InterPro"/>
</dbReference>
<gene>
    <name evidence="2" type="ORF">LADA_0G01772G</name>
</gene>
<reference evidence="3" key="1">
    <citation type="submission" date="2016-03" db="EMBL/GenBank/DDBJ databases">
        <authorList>
            <person name="Devillers H."/>
        </authorList>
    </citation>
    <scope>NUCLEOTIDE SEQUENCE [LARGE SCALE GENOMIC DNA]</scope>
</reference>
<organism evidence="2 3">
    <name type="scientific">Lachancea dasiensis</name>
    <dbReference type="NCBI Taxonomy" id="1072105"/>
    <lineage>
        <taxon>Eukaryota</taxon>
        <taxon>Fungi</taxon>
        <taxon>Dikarya</taxon>
        <taxon>Ascomycota</taxon>
        <taxon>Saccharomycotina</taxon>
        <taxon>Saccharomycetes</taxon>
        <taxon>Saccharomycetales</taxon>
        <taxon>Saccharomycetaceae</taxon>
        <taxon>Lachancea</taxon>
    </lineage>
</organism>
<evidence type="ECO:0000256" key="1">
    <source>
        <dbReference type="SAM" id="MobiDB-lite"/>
    </source>
</evidence>
<dbReference type="SUPFAM" id="SSF47954">
    <property type="entry name" value="Cyclin-like"/>
    <property type="match status" value="1"/>
</dbReference>
<feature type="region of interest" description="Disordered" evidence="1">
    <location>
        <begin position="229"/>
        <end position="251"/>
    </location>
</feature>
<accession>A0A1G4JQX6</accession>
<sequence length="483" mass="54403">MTEIPSNILGDPPKYVRQSVMSRCIQSSTDATDSDLDADLDVDMDDPTFELPLKAKTRLSRSTNFPDLEPVVSFDKRVRFQSQTTSPWSSTLSEERIGDLEPDYMDVPTPKVISQAHRKPHIEDVIQHAHSLNRYLDQNMDKINSFQSGIYDQEHDNPFPLSHNFASIIATAPTTSSRSVSNFQLSEGDQSDLLEKFQSDHDSISGAILQDDTESEDRKIKQILSSHQTATYPLSENHSTRSLAKDDLKRGPDELHHVPSLVSLRSLANDTTVPCSPEVMNFEFLKPHISLPQRPDTGGDGQEINESPPDMDAQAALELFASTITYILKLSETVEISPEDVTPLFGAFKMKSIPTLGYEQYLQRIHNKFLFAPIVYLTAAHLLQGLILEKRTADDHKLTCKFKIEQSQVHRLIIASVRIATKLLEDCVHSHMYFSRICGISKKLLTKVEVALLQCLQFEGLKITNKSLMNVTKIHQELSEMTK</sequence>
<dbReference type="GO" id="GO:0016538">
    <property type="term" value="F:cyclin-dependent protein serine/threonine kinase regulator activity"/>
    <property type="evidence" value="ECO:0007669"/>
    <property type="project" value="TreeGrafter"/>
</dbReference>
<name>A0A1G4JQX6_9SACH</name>
<dbReference type="InterPro" id="IPR013922">
    <property type="entry name" value="Cyclin_PHO80-like"/>
</dbReference>
<protein>
    <submittedName>
        <fullName evidence="2">LADA_0G01772g1_1</fullName>
    </submittedName>
</protein>
<dbReference type="EMBL" id="LT598457">
    <property type="protein sequence ID" value="SCU93185.1"/>
    <property type="molecule type" value="Genomic_DNA"/>
</dbReference>